<feature type="region of interest" description="Disordered" evidence="1">
    <location>
        <begin position="172"/>
        <end position="201"/>
    </location>
</feature>
<dbReference type="AlphaFoldDB" id="W4HB67"/>
<dbReference type="VEuPathDB" id="FungiDB:H257_00540"/>
<sequence>MSAAVVLLPPTLQCVHSSKAWSLRCTWDEGGDNIVAYTVDVFACRHMPPSNPSADLVEGTYVLHSLDIPDVAVYRATPSSPIVFDIVPPPPVHGVVLAYVVQLRASTASGHVCSPRSHVLRVIESDMDTKDVVFATQQAGFLALLHLAQQYPQHVNVASHVAAAIVRIMQRHRQSPEQGRSGEGSSSDDDDDVCEPGAMHNPDVVSDLVNVMLKRMESFAGDVNMQRWGLRAVSCILLHEHGKSPDAAFQGLAGTTSTYVHLVLRAMAKMCANASVALWGSQQLTQLFTNHRQFISVMAERGGIEVCVDVMRTHTDNWLIQRWAGQVVLLCAFWDVRLQEAAKGEGLLHQCNSVLCAVSDESDADNNPMVDILLCLRLVMENVGKIHATNSDLLVSRYDDGTVASIISTDIIPNSLGGKVRHQAAITITRFFRFIVSSRRMDAGGGSSLLAVLKRVLAKQGDGAAVYDLGDDC</sequence>
<dbReference type="GeneID" id="20802536"/>
<accession>W4HB67</accession>
<dbReference type="RefSeq" id="XP_009821572.1">
    <property type="nucleotide sequence ID" value="XM_009823270.1"/>
</dbReference>
<name>W4HB67_APHAT</name>
<organism evidence="2">
    <name type="scientific">Aphanomyces astaci</name>
    <name type="common">Crayfish plague agent</name>
    <dbReference type="NCBI Taxonomy" id="112090"/>
    <lineage>
        <taxon>Eukaryota</taxon>
        <taxon>Sar</taxon>
        <taxon>Stramenopiles</taxon>
        <taxon>Oomycota</taxon>
        <taxon>Saprolegniomycetes</taxon>
        <taxon>Saprolegniales</taxon>
        <taxon>Verrucalvaceae</taxon>
        <taxon>Aphanomyces</taxon>
    </lineage>
</organism>
<evidence type="ECO:0000313" key="2">
    <source>
        <dbReference type="EMBL" id="ETV89172.1"/>
    </source>
</evidence>
<evidence type="ECO:0000256" key="1">
    <source>
        <dbReference type="SAM" id="MobiDB-lite"/>
    </source>
</evidence>
<dbReference type="OrthoDB" id="68964at2759"/>
<proteinExistence type="predicted"/>
<protein>
    <submittedName>
        <fullName evidence="2">Uncharacterized protein</fullName>
    </submittedName>
</protein>
<gene>
    <name evidence="2" type="ORF">H257_00540</name>
</gene>
<dbReference type="EMBL" id="KI913114">
    <property type="protein sequence ID" value="ETV89172.1"/>
    <property type="molecule type" value="Genomic_DNA"/>
</dbReference>
<reference evidence="2" key="1">
    <citation type="submission" date="2013-12" db="EMBL/GenBank/DDBJ databases">
        <title>The Genome Sequence of Aphanomyces astaci APO3.</title>
        <authorList>
            <consortium name="The Broad Institute Genomics Platform"/>
            <person name="Russ C."/>
            <person name="Tyler B."/>
            <person name="van West P."/>
            <person name="Dieguez-Uribeondo J."/>
            <person name="Young S.K."/>
            <person name="Zeng Q."/>
            <person name="Gargeya S."/>
            <person name="Fitzgerald M."/>
            <person name="Abouelleil A."/>
            <person name="Alvarado L."/>
            <person name="Chapman S.B."/>
            <person name="Gainer-Dewar J."/>
            <person name="Goldberg J."/>
            <person name="Griggs A."/>
            <person name="Gujja S."/>
            <person name="Hansen M."/>
            <person name="Howarth C."/>
            <person name="Imamovic A."/>
            <person name="Ireland A."/>
            <person name="Larimer J."/>
            <person name="McCowan C."/>
            <person name="Murphy C."/>
            <person name="Pearson M."/>
            <person name="Poon T.W."/>
            <person name="Priest M."/>
            <person name="Roberts A."/>
            <person name="Saif S."/>
            <person name="Shea T."/>
            <person name="Sykes S."/>
            <person name="Wortman J."/>
            <person name="Nusbaum C."/>
            <person name="Birren B."/>
        </authorList>
    </citation>
    <scope>NUCLEOTIDE SEQUENCE [LARGE SCALE GENOMIC DNA]</scope>
    <source>
        <strain evidence="2">APO3</strain>
    </source>
</reference>